<name>A0A0C2DH78_9BACT</name>
<organism evidence="1 2">
    <name type="scientific">Enhygromyxa salina</name>
    <dbReference type="NCBI Taxonomy" id="215803"/>
    <lineage>
        <taxon>Bacteria</taxon>
        <taxon>Pseudomonadati</taxon>
        <taxon>Myxococcota</taxon>
        <taxon>Polyangia</taxon>
        <taxon>Nannocystales</taxon>
        <taxon>Nannocystaceae</taxon>
        <taxon>Enhygromyxa</taxon>
    </lineage>
</organism>
<proteinExistence type="predicted"/>
<evidence type="ECO:0000313" key="2">
    <source>
        <dbReference type="Proteomes" id="UP000031599"/>
    </source>
</evidence>
<sequence>MPYDHSAMRLVRSSLVLVALTTLCAGCSHRSARARTYEVEVAHPSAPFEPGRGYEDGSGMTEDDCTVWHTTYRWTDLNRDGEPTRPERLDVSTRCIAGASAIPRPSSKQAENTVKVEVESPPEEVGRALENFRMDGEGPNVAFYRGRDGERAELTNVEKIQFYDNVVIIRLRDGTGRLVPVSDFLGVAW</sequence>
<dbReference type="AlphaFoldDB" id="A0A0C2DH78"/>
<protein>
    <submittedName>
        <fullName evidence="1">Uncharacterized protein</fullName>
    </submittedName>
</protein>
<dbReference type="Proteomes" id="UP000031599">
    <property type="component" value="Unassembled WGS sequence"/>
</dbReference>
<accession>A0A0C2DH78</accession>
<comment type="caution">
    <text evidence="1">The sequence shown here is derived from an EMBL/GenBank/DDBJ whole genome shotgun (WGS) entry which is preliminary data.</text>
</comment>
<gene>
    <name evidence="1" type="ORF">DB30_05946</name>
</gene>
<evidence type="ECO:0000313" key="1">
    <source>
        <dbReference type="EMBL" id="KIG19042.1"/>
    </source>
</evidence>
<dbReference type="EMBL" id="JMCC02000006">
    <property type="protein sequence ID" value="KIG19042.1"/>
    <property type="molecule type" value="Genomic_DNA"/>
</dbReference>
<reference evidence="1 2" key="1">
    <citation type="submission" date="2014-12" db="EMBL/GenBank/DDBJ databases">
        <title>Genome assembly of Enhygromyxa salina DSM 15201.</title>
        <authorList>
            <person name="Sharma G."/>
            <person name="Subramanian S."/>
        </authorList>
    </citation>
    <scope>NUCLEOTIDE SEQUENCE [LARGE SCALE GENOMIC DNA]</scope>
    <source>
        <strain evidence="1 2">DSM 15201</strain>
    </source>
</reference>